<dbReference type="OrthoDB" id="3058586at2759"/>
<dbReference type="EMBL" id="KN838871">
    <property type="protein sequence ID" value="KIJ93004.1"/>
    <property type="molecule type" value="Genomic_DNA"/>
</dbReference>
<dbReference type="AlphaFoldDB" id="A0A0C9WII5"/>
<reference evidence="3" key="2">
    <citation type="submission" date="2015-01" db="EMBL/GenBank/DDBJ databases">
        <title>Evolutionary Origins and Diversification of the Mycorrhizal Mutualists.</title>
        <authorList>
            <consortium name="DOE Joint Genome Institute"/>
            <consortium name="Mycorrhizal Genomics Consortium"/>
            <person name="Kohler A."/>
            <person name="Kuo A."/>
            <person name="Nagy L.G."/>
            <person name="Floudas D."/>
            <person name="Copeland A."/>
            <person name="Barry K.W."/>
            <person name="Cichocki N."/>
            <person name="Veneault-Fourrey C."/>
            <person name="LaButti K."/>
            <person name="Lindquist E.A."/>
            <person name="Lipzen A."/>
            <person name="Lundell T."/>
            <person name="Morin E."/>
            <person name="Murat C."/>
            <person name="Riley R."/>
            <person name="Ohm R."/>
            <person name="Sun H."/>
            <person name="Tunlid A."/>
            <person name="Henrissat B."/>
            <person name="Grigoriev I.V."/>
            <person name="Hibbett D.S."/>
            <person name="Martin F."/>
        </authorList>
    </citation>
    <scope>NUCLEOTIDE SEQUENCE [LARGE SCALE GENOMIC DNA]</scope>
    <source>
        <strain evidence="3">LaAM-08-1</strain>
    </source>
</reference>
<evidence type="ECO:0000256" key="1">
    <source>
        <dbReference type="SAM" id="MobiDB-lite"/>
    </source>
</evidence>
<dbReference type="Proteomes" id="UP000054477">
    <property type="component" value="Unassembled WGS sequence"/>
</dbReference>
<accession>A0A0C9WII5</accession>
<feature type="compositionally biased region" description="Polar residues" evidence="1">
    <location>
        <begin position="1"/>
        <end position="11"/>
    </location>
</feature>
<keyword evidence="3" id="KW-1185">Reference proteome</keyword>
<dbReference type="HOGENOM" id="CLU_2910317_0_0_1"/>
<sequence length="70" mass="7886">MTAFPLTSNLPPFQPRAPLRTSSNRSPKRLLFIFPYCPRLPPATSSAACARFRLSCQKSSRIHLPDSVRE</sequence>
<name>A0A0C9WII5_9AGAR</name>
<protein>
    <submittedName>
        <fullName evidence="2">Uncharacterized protein</fullName>
    </submittedName>
</protein>
<feature type="region of interest" description="Disordered" evidence="1">
    <location>
        <begin position="1"/>
        <end position="23"/>
    </location>
</feature>
<evidence type="ECO:0000313" key="2">
    <source>
        <dbReference type="EMBL" id="KIJ93004.1"/>
    </source>
</evidence>
<organism evidence="2 3">
    <name type="scientific">Laccaria amethystina LaAM-08-1</name>
    <dbReference type="NCBI Taxonomy" id="1095629"/>
    <lineage>
        <taxon>Eukaryota</taxon>
        <taxon>Fungi</taxon>
        <taxon>Dikarya</taxon>
        <taxon>Basidiomycota</taxon>
        <taxon>Agaricomycotina</taxon>
        <taxon>Agaricomycetes</taxon>
        <taxon>Agaricomycetidae</taxon>
        <taxon>Agaricales</taxon>
        <taxon>Agaricineae</taxon>
        <taxon>Hydnangiaceae</taxon>
        <taxon>Laccaria</taxon>
    </lineage>
</organism>
<reference evidence="2 3" key="1">
    <citation type="submission" date="2014-04" db="EMBL/GenBank/DDBJ databases">
        <authorList>
            <consortium name="DOE Joint Genome Institute"/>
            <person name="Kuo A."/>
            <person name="Kohler A."/>
            <person name="Nagy L.G."/>
            <person name="Floudas D."/>
            <person name="Copeland A."/>
            <person name="Barry K.W."/>
            <person name="Cichocki N."/>
            <person name="Veneault-Fourrey C."/>
            <person name="LaButti K."/>
            <person name="Lindquist E.A."/>
            <person name="Lipzen A."/>
            <person name="Lundell T."/>
            <person name="Morin E."/>
            <person name="Murat C."/>
            <person name="Sun H."/>
            <person name="Tunlid A."/>
            <person name="Henrissat B."/>
            <person name="Grigoriev I.V."/>
            <person name="Hibbett D.S."/>
            <person name="Martin F."/>
            <person name="Nordberg H.P."/>
            <person name="Cantor M.N."/>
            <person name="Hua S.X."/>
        </authorList>
    </citation>
    <scope>NUCLEOTIDE SEQUENCE [LARGE SCALE GENOMIC DNA]</scope>
    <source>
        <strain evidence="2 3">LaAM-08-1</strain>
    </source>
</reference>
<proteinExistence type="predicted"/>
<gene>
    <name evidence="2" type="ORF">K443DRAFT_684865</name>
</gene>
<evidence type="ECO:0000313" key="3">
    <source>
        <dbReference type="Proteomes" id="UP000054477"/>
    </source>
</evidence>